<accession>A0A2T3N943</accession>
<evidence type="ECO:0000313" key="3">
    <source>
        <dbReference type="Proteomes" id="UP000241346"/>
    </source>
</evidence>
<reference evidence="2 3" key="1">
    <citation type="submission" date="2018-03" db="EMBL/GenBank/DDBJ databases">
        <title>Whole genome sequencing of Histamine producing bacteria.</title>
        <authorList>
            <person name="Butler K."/>
        </authorList>
    </citation>
    <scope>NUCLEOTIDE SEQUENCE [LARGE SCALE GENOMIC DNA]</scope>
    <source>
        <strain evidence="2 3">DSM 19138</strain>
    </source>
</reference>
<organism evidence="2 3">
    <name type="scientific">Photobacterium rosenbergii</name>
    <dbReference type="NCBI Taxonomy" id="294936"/>
    <lineage>
        <taxon>Bacteria</taxon>
        <taxon>Pseudomonadati</taxon>
        <taxon>Pseudomonadota</taxon>
        <taxon>Gammaproteobacteria</taxon>
        <taxon>Vibrionales</taxon>
        <taxon>Vibrionaceae</taxon>
        <taxon>Photobacterium</taxon>
    </lineage>
</organism>
<dbReference type="PANTHER" id="PTHR39327:SF1">
    <property type="entry name" value="BLR5470 PROTEIN"/>
    <property type="match status" value="1"/>
</dbReference>
<comment type="caution">
    <text evidence="2">The sequence shown here is derived from an EMBL/GenBank/DDBJ whole genome shotgun (WGS) entry which is preliminary data.</text>
</comment>
<dbReference type="InterPro" id="IPR010319">
    <property type="entry name" value="Transglutaminase-like_Cys_pept"/>
</dbReference>
<feature type="signal peptide" evidence="1">
    <location>
        <begin position="1"/>
        <end position="25"/>
    </location>
</feature>
<evidence type="ECO:0000256" key="1">
    <source>
        <dbReference type="SAM" id="SignalP"/>
    </source>
</evidence>
<dbReference type="GO" id="GO:0016779">
    <property type="term" value="F:nucleotidyltransferase activity"/>
    <property type="evidence" value="ECO:0007669"/>
    <property type="project" value="UniProtKB-KW"/>
</dbReference>
<dbReference type="EMBL" id="PYMB01000013">
    <property type="protein sequence ID" value="PSW09870.1"/>
    <property type="molecule type" value="Genomic_DNA"/>
</dbReference>
<sequence>MWAVRFALLSALLCCSGLHNAIAQAELSSASSLQLSDEEQAIVRRIEQAYTKQAAMRVTAWRQLLKASRQQEELEQLKLVNDFFNQLKFLDDIEIWGREDYWATPLEFLGAGGGDCEEFSIAKYLSLRELGVDDKKLRLIYVKALTLNQFHMVLAYYPTPSAVPLLLDNLTADILQASQRPDLQPIYSFNGSKLWLMKQQGQGQLVGDASRIKHWQSLQQRVLHQQFAKPTRWLDKE</sequence>
<dbReference type="Proteomes" id="UP000241346">
    <property type="component" value="Unassembled WGS sequence"/>
</dbReference>
<dbReference type="PANTHER" id="PTHR39327">
    <property type="match status" value="1"/>
</dbReference>
<keyword evidence="1" id="KW-0732">Signal</keyword>
<feature type="chain" id="PRO_5015456069" evidence="1">
    <location>
        <begin position="26"/>
        <end position="237"/>
    </location>
</feature>
<evidence type="ECO:0000313" key="2">
    <source>
        <dbReference type="EMBL" id="PSW09870.1"/>
    </source>
</evidence>
<keyword evidence="2" id="KW-0548">Nucleotidyltransferase</keyword>
<gene>
    <name evidence="2" type="ORF">C9J01_20210</name>
</gene>
<dbReference type="AlphaFoldDB" id="A0A2T3N943"/>
<dbReference type="OrthoDB" id="5401788at2"/>
<dbReference type="Pfam" id="PF06035">
    <property type="entry name" value="Peptidase_C93"/>
    <property type="match status" value="1"/>
</dbReference>
<dbReference type="Gene3D" id="3.10.620.30">
    <property type="match status" value="1"/>
</dbReference>
<proteinExistence type="predicted"/>
<keyword evidence="2" id="KW-0808">Transferase</keyword>
<protein>
    <submittedName>
        <fullName evidence="2">Sulfate adenylyltransferase</fullName>
    </submittedName>
</protein>
<name>A0A2T3N943_9GAMM</name>